<feature type="domain" description="SPATA31-like" evidence="12">
    <location>
        <begin position="95"/>
        <end position="181"/>
    </location>
</feature>
<evidence type="ECO:0000313" key="13">
    <source>
        <dbReference type="EMBL" id="ELK03404.1"/>
    </source>
</evidence>
<accession>L5JVE6</accession>
<evidence type="ECO:0000256" key="9">
    <source>
        <dbReference type="SAM" id="MobiDB-lite"/>
    </source>
</evidence>
<dbReference type="PANTHER" id="PTHR21859:SF55">
    <property type="entry name" value="SPERMATOGENESIS-ASSOCIATED PROTEIN 31A1-RELATED"/>
    <property type="match status" value="1"/>
</dbReference>
<dbReference type="Proteomes" id="UP000010552">
    <property type="component" value="Unassembled WGS sequence"/>
</dbReference>
<evidence type="ECO:0000256" key="1">
    <source>
        <dbReference type="ARBA" id="ARBA00004167"/>
    </source>
</evidence>
<feature type="domain" description="SPATA31" evidence="11">
    <location>
        <begin position="370"/>
        <end position="745"/>
    </location>
</feature>
<dbReference type="InParanoid" id="L5JVE6"/>
<evidence type="ECO:0000256" key="5">
    <source>
        <dbReference type="ARBA" id="ARBA00022989"/>
    </source>
</evidence>
<evidence type="ECO:0000256" key="6">
    <source>
        <dbReference type="ARBA" id="ARBA00023136"/>
    </source>
</evidence>
<evidence type="ECO:0000256" key="10">
    <source>
        <dbReference type="SAM" id="Phobius"/>
    </source>
</evidence>
<dbReference type="GO" id="GO:0016020">
    <property type="term" value="C:membrane"/>
    <property type="evidence" value="ECO:0007669"/>
    <property type="project" value="UniProtKB-SubCell"/>
</dbReference>
<protein>
    <recommendedName>
        <fullName evidence="15">Spermatogenesis-associated protein 31E1-like</fullName>
    </recommendedName>
</protein>
<comment type="subcellular location">
    <subcellularLocation>
        <location evidence="1">Membrane</location>
        <topology evidence="1">Single-pass membrane protein</topology>
    </subcellularLocation>
</comment>
<dbReference type="Pfam" id="PF15371">
    <property type="entry name" value="DUF4599"/>
    <property type="match status" value="1"/>
</dbReference>
<dbReference type="GO" id="GO:0007283">
    <property type="term" value="P:spermatogenesis"/>
    <property type="evidence" value="ECO:0007669"/>
    <property type="project" value="UniProtKB-KW"/>
</dbReference>
<name>L5JVE6_PTEAL</name>
<dbReference type="InterPro" id="IPR027970">
    <property type="entry name" value="SPATA31-like"/>
</dbReference>
<keyword evidence="14" id="KW-1185">Reference proteome</keyword>
<dbReference type="GO" id="GO:0030154">
    <property type="term" value="P:cell differentiation"/>
    <property type="evidence" value="ECO:0007669"/>
    <property type="project" value="UniProtKB-KW"/>
</dbReference>
<feature type="compositionally biased region" description="Basic and acidic residues" evidence="9">
    <location>
        <begin position="981"/>
        <end position="990"/>
    </location>
</feature>
<dbReference type="PANTHER" id="PTHR21859">
    <property type="entry name" value="ACROSOME-SPECIFIC PROTEIN"/>
    <property type="match status" value="1"/>
</dbReference>
<organism evidence="13 14">
    <name type="scientific">Pteropus alecto</name>
    <name type="common">Black flying fox</name>
    <dbReference type="NCBI Taxonomy" id="9402"/>
    <lineage>
        <taxon>Eukaryota</taxon>
        <taxon>Metazoa</taxon>
        <taxon>Chordata</taxon>
        <taxon>Craniata</taxon>
        <taxon>Vertebrata</taxon>
        <taxon>Euteleostomi</taxon>
        <taxon>Mammalia</taxon>
        <taxon>Eutheria</taxon>
        <taxon>Laurasiatheria</taxon>
        <taxon>Chiroptera</taxon>
        <taxon>Yinpterochiroptera</taxon>
        <taxon>Pteropodoidea</taxon>
        <taxon>Pteropodidae</taxon>
        <taxon>Pteropodinae</taxon>
        <taxon>Pteropus</taxon>
    </lineage>
</organism>
<gene>
    <name evidence="13" type="ORF">PAL_GLEAN10003511</name>
</gene>
<feature type="region of interest" description="Disordered" evidence="9">
    <location>
        <begin position="195"/>
        <end position="222"/>
    </location>
</feature>
<dbReference type="EMBL" id="KB031095">
    <property type="protein sequence ID" value="ELK03404.1"/>
    <property type="molecule type" value="Genomic_DNA"/>
</dbReference>
<comment type="similarity">
    <text evidence="7">Belongs to the SPATA31 family.</text>
</comment>
<evidence type="ECO:0000256" key="3">
    <source>
        <dbReference type="ARBA" id="ARBA00022782"/>
    </source>
</evidence>
<feature type="compositionally biased region" description="Low complexity" evidence="9">
    <location>
        <begin position="169"/>
        <end position="181"/>
    </location>
</feature>
<feature type="region of interest" description="Disordered" evidence="9">
    <location>
        <begin position="933"/>
        <end position="1044"/>
    </location>
</feature>
<evidence type="ECO:0000256" key="2">
    <source>
        <dbReference type="ARBA" id="ARBA00022692"/>
    </source>
</evidence>
<proteinExistence type="inferred from homology"/>
<evidence type="ECO:0000259" key="11">
    <source>
        <dbReference type="Pfam" id="PF14650"/>
    </source>
</evidence>
<evidence type="ECO:0000259" key="12">
    <source>
        <dbReference type="Pfam" id="PF15371"/>
    </source>
</evidence>
<keyword evidence="4" id="KW-0744">Spermatogenesis</keyword>
<keyword evidence="2 10" id="KW-0812">Transmembrane</keyword>
<evidence type="ECO:0000256" key="8">
    <source>
        <dbReference type="ARBA" id="ARBA00037695"/>
    </source>
</evidence>
<dbReference type="STRING" id="9402.L5JVE6"/>
<reference evidence="14" key="1">
    <citation type="journal article" date="2013" name="Science">
        <title>Comparative analysis of bat genomes provides insight into the evolution of flight and immunity.</title>
        <authorList>
            <person name="Zhang G."/>
            <person name="Cowled C."/>
            <person name="Shi Z."/>
            <person name="Huang Z."/>
            <person name="Bishop-Lilly K.A."/>
            <person name="Fang X."/>
            <person name="Wynne J.W."/>
            <person name="Xiong Z."/>
            <person name="Baker M.L."/>
            <person name="Zhao W."/>
            <person name="Tachedjian M."/>
            <person name="Zhu Y."/>
            <person name="Zhou P."/>
            <person name="Jiang X."/>
            <person name="Ng J."/>
            <person name="Yang L."/>
            <person name="Wu L."/>
            <person name="Xiao J."/>
            <person name="Feng Y."/>
            <person name="Chen Y."/>
            <person name="Sun X."/>
            <person name="Zhang Y."/>
            <person name="Marsh G.A."/>
            <person name="Crameri G."/>
            <person name="Broder C.C."/>
            <person name="Frey K.G."/>
            <person name="Wang L.F."/>
            <person name="Wang J."/>
        </authorList>
    </citation>
    <scope>NUCLEOTIDE SEQUENCE [LARGE SCALE GENOMIC DNA]</scope>
</reference>
<keyword evidence="5 10" id="KW-1133">Transmembrane helix</keyword>
<keyword evidence="3" id="KW-0221">Differentiation</keyword>
<dbReference type="InterPro" id="IPR039509">
    <property type="entry name" value="SPATA31"/>
</dbReference>
<evidence type="ECO:0000256" key="7">
    <source>
        <dbReference type="ARBA" id="ARBA00035009"/>
    </source>
</evidence>
<evidence type="ECO:0000256" key="4">
    <source>
        <dbReference type="ARBA" id="ARBA00022871"/>
    </source>
</evidence>
<comment type="function">
    <text evidence="8">May play a role in spermatogenesis.</text>
</comment>
<evidence type="ECO:0000313" key="14">
    <source>
        <dbReference type="Proteomes" id="UP000010552"/>
    </source>
</evidence>
<feature type="transmembrane region" description="Helical" evidence="10">
    <location>
        <begin position="53"/>
        <end position="70"/>
    </location>
</feature>
<evidence type="ECO:0008006" key="15">
    <source>
        <dbReference type="Google" id="ProtNLM"/>
    </source>
</evidence>
<sequence length="1453" mass="161838">MRVWASSPQATPNAQLLDGSSAIQMMENYLSFLKSVIATWLSSGFAPWVTDTILALLCGLGLFLLLFPLLENKLSLSPPRKQRNIKKCPVEPKWRRRSRKKSRKLKACRDCLQELEEVRGLISLLQSHLKRLSDKSSFRQRSCQDLSGKVCKAKPTGAHQPCGEPVEDATPAMSSSTSPAPLTLHPLSLASTLSAEHQKDQSDLSRIPLGTVTKSSSPGNSSLASPIPAISALGGSSCPIKCLSWWWATTKALFFPTSWQHKSQQEHLSCHPQEASFWGDLTDRQVETTNPSFVNPDVQKLLEILITKRVEVKIWKEKEKGGSFSKQVSSDCHLNSLGNMWKSLDSEQDITTPQSFWGMKDKAEQVPGPQQLSHSNFLGDDIQQKCSQLFWGLPSLHSESLVGTAWVPRSSSQLQVPFVLFNGISNCFSVPVQPGTPSGLSQASPLPLPGAQTQTLTGKLTQSQLQPLAQIQTQTHFTSSLPIQLPSSLPKLRPSGASCQILQNKAQSFIPTEIQHLDWPLLQKQLKKKRALPFAAKRSQEVFSQLTPNLSQDSGASHRSDSILHRDFISPNLEKQHIQKRLIKDEHLDGLHFRIQGSLELMQAQGQSPGLCQAQEKQGPLQFSAFTGESNHSQKIKSRYTRRSHKKGMLTLQLAEDFSRGLQKRMKRIQKDPSRGSASFPMKILRMNSKKELKRYLKPSESILGSCLPRGPGKKHLEEILKAHLVRKSEQINQGLIPVSVRRSWLATSNAFLKCHTHMETRNRASLKGRDCCVNTTCEISILSPHIRQVLEAHIIRFRVRKRWGLPLQAFESINLKLSEAQQFPLPQSPPPPSATCVSGAYSKTKFTKVLGKPPQPILREKVKTKESFPTSASRLLAPSPACEEIQRVLGETPASDGHGPTQALLTRQKGRLPSQSLTLSLMYRTQQIGAVVGVEKRNQEPSPSSAVTRNEPREERGGQASGHPCHKIAIMEMNLGSKSSEAEETRETVEAEETPTWEVIVRPSVPANSQTINTDLRRLGSPGPSKSHLPPTKSVAQDPEESYVKTKIARKFELRRKMESDNQPQGHATGMLLQDCHTDVLLQDYATGMLLQDCATSVLLQDTHTDVLLAADILASHMSLSSYHGEQISGDTPATQVPYDLILNGQRSQKQQEPRIPKVKDSYNSQSKMFVPIDEREYNRKPNPGEHKEGLAELRTSQASGMSNAPQVKGMEDILRNKYLKLLPEKEQVFLENHSRKRMRHSLQYLNTNIVKELEDPLLKDQPASAIAQSCEPVKSKFIIDDRPMEAQDIVTAVGQILVEKLGLHQGLPASELNQHKKQFQAPVGGCSSYHRVLSSPEQRRVMGKMAYDHQVTPNGHNSPNKSKWTGDRDNKWAFPPMEPGSPGKPCQHGPRVAEASDHLHHYPTGYLQKCLSSGQPEYAHNLPDKKIFLQETIQNMQRKPVFSHVSTSSMC</sequence>
<feature type="region of interest" description="Disordered" evidence="9">
    <location>
        <begin position="154"/>
        <end position="181"/>
    </location>
</feature>
<keyword evidence="6 10" id="KW-0472">Membrane</keyword>
<dbReference type="eggNOG" id="ENOG502RU0E">
    <property type="taxonomic scope" value="Eukaryota"/>
</dbReference>
<dbReference type="FunCoup" id="L5JVE6">
    <property type="interactions" value="67"/>
</dbReference>
<dbReference type="Pfam" id="PF14650">
    <property type="entry name" value="FAM75"/>
    <property type="match status" value="1"/>
</dbReference>